<protein>
    <submittedName>
        <fullName evidence="1">Uncharacterized protein</fullName>
    </submittedName>
</protein>
<dbReference type="EMBL" id="CAMXCT030005112">
    <property type="protein sequence ID" value="CAL4798740.1"/>
    <property type="molecule type" value="Genomic_DNA"/>
</dbReference>
<name>A0A9P1GFR7_9DINO</name>
<evidence type="ECO:0000313" key="3">
    <source>
        <dbReference type="Proteomes" id="UP001152797"/>
    </source>
</evidence>
<sequence length="104" mass="11151">MGGTVGGPALLKQLAEMWGQLCEMSSARNVKLDLSDRARAAQGLVAALLDRLLEDAQGMPGLRRSLDAVLKDPKIRTTLSKDLNVPLPPVEGKPEGVGRECWTT</sequence>
<accession>A0A9P1GFR7</accession>
<organism evidence="1">
    <name type="scientific">Cladocopium goreaui</name>
    <dbReference type="NCBI Taxonomy" id="2562237"/>
    <lineage>
        <taxon>Eukaryota</taxon>
        <taxon>Sar</taxon>
        <taxon>Alveolata</taxon>
        <taxon>Dinophyceae</taxon>
        <taxon>Suessiales</taxon>
        <taxon>Symbiodiniaceae</taxon>
        <taxon>Cladocopium</taxon>
    </lineage>
</organism>
<gene>
    <name evidence="1" type="ORF">C1SCF055_LOCUS36594</name>
</gene>
<dbReference type="EMBL" id="CAMXCT020005112">
    <property type="protein sequence ID" value="CAL1164803.1"/>
    <property type="molecule type" value="Genomic_DNA"/>
</dbReference>
<reference evidence="1" key="1">
    <citation type="submission" date="2022-10" db="EMBL/GenBank/DDBJ databases">
        <authorList>
            <person name="Chen Y."/>
            <person name="Dougan E. K."/>
            <person name="Chan C."/>
            <person name="Rhodes N."/>
            <person name="Thang M."/>
        </authorList>
    </citation>
    <scope>NUCLEOTIDE SEQUENCE</scope>
</reference>
<dbReference type="Proteomes" id="UP001152797">
    <property type="component" value="Unassembled WGS sequence"/>
</dbReference>
<evidence type="ECO:0000313" key="1">
    <source>
        <dbReference type="EMBL" id="CAI4011428.1"/>
    </source>
</evidence>
<keyword evidence="3" id="KW-1185">Reference proteome</keyword>
<reference evidence="2" key="2">
    <citation type="submission" date="2024-04" db="EMBL/GenBank/DDBJ databases">
        <authorList>
            <person name="Chen Y."/>
            <person name="Shah S."/>
            <person name="Dougan E. K."/>
            <person name="Thang M."/>
            <person name="Chan C."/>
        </authorList>
    </citation>
    <scope>NUCLEOTIDE SEQUENCE [LARGE SCALE GENOMIC DNA]</scope>
</reference>
<dbReference type="EMBL" id="CAMXCT010005112">
    <property type="protein sequence ID" value="CAI4011428.1"/>
    <property type="molecule type" value="Genomic_DNA"/>
</dbReference>
<comment type="caution">
    <text evidence="1">The sequence shown here is derived from an EMBL/GenBank/DDBJ whole genome shotgun (WGS) entry which is preliminary data.</text>
</comment>
<dbReference type="OrthoDB" id="431785at2759"/>
<evidence type="ECO:0000313" key="2">
    <source>
        <dbReference type="EMBL" id="CAL1164803.1"/>
    </source>
</evidence>
<proteinExistence type="predicted"/>
<dbReference type="AlphaFoldDB" id="A0A9P1GFR7"/>